<dbReference type="EMBL" id="BROD01000001">
    <property type="protein sequence ID" value="GKX67190.1"/>
    <property type="molecule type" value="Genomic_DNA"/>
</dbReference>
<reference evidence="1" key="1">
    <citation type="journal article" date="2025" name="Int. J. Syst. Evol. Microbiol.">
        <title>Inconstantimicrobium mannanitabidum sp. nov., a novel member of the family Clostridiaceae isolated from anoxic soil under the treatment of reductive soil disinfestation.</title>
        <authorList>
            <person name="Ueki A."/>
            <person name="Tonouchi A."/>
            <person name="Honma S."/>
            <person name="Kaku N."/>
            <person name="Ueki K."/>
        </authorList>
    </citation>
    <scope>NUCLEOTIDE SEQUENCE</scope>
    <source>
        <strain evidence="1">TW13</strain>
    </source>
</reference>
<keyword evidence="2" id="KW-1185">Reference proteome</keyword>
<organism evidence="1 2">
    <name type="scientific">Inconstantimicrobium mannanitabidum</name>
    <dbReference type="NCBI Taxonomy" id="1604901"/>
    <lineage>
        <taxon>Bacteria</taxon>
        <taxon>Bacillati</taxon>
        <taxon>Bacillota</taxon>
        <taxon>Clostridia</taxon>
        <taxon>Eubacteriales</taxon>
        <taxon>Clostridiaceae</taxon>
        <taxon>Inconstantimicrobium</taxon>
    </lineage>
</organism>
<name>A0ACB5RDL3_9CLOT</name>
<protein>
    <submittedName>
        <fullName evidence="1">Uncharacterized protein</fullName>
    </submittedName>
</protein>
<accession>A0ACB5RDL3</accession>
<gene>
    <name evidence="1" type="ORF">rsdtw13_24480</name>
</gene>
<evidence type="ECO:0000313" key="2">
    <source>
        <dbReference type="Proteomes" id="UP001058074"/>
    </source>
</evidence>
<evidence type="ECO:0000313" key="1">
    <source>
        <dbReference type="EMBL" id="GKX67190.1"/>
    </source>
</evidence>
<comment type="caution">
    <text evidence="1">The sequence shown here is derived from an EMBL/GenBank/DDBJ whole genome shotgun (WGS) entry which is preliminary data.</text>
</comment>
<proteinExistence type="predicted"/>
<sequence length="140" mass="15907">MGEALQKNNLFQFSIQTKKEEEFVDINSLIYEAIEKSCVENGIAIVYCPHTTAGITINENADPDVVRDIIVTLDKVFPIKGEYRHFEGNSHAHLKSSYMGVEKAIIINEGKPILGRWQSVYFCEFDGPRIRNVFIKIIAD</sequence>
<dbReference type="Proteomes" id="UP001058074">
    <property type="component" value="Unassembled WGS sequence"/>
</dbReference>